<dbReference type="GO" id="GO:0005524">
    <property type="term" value="F:ATP binding"/>
    <property type="evidence" value="ECO:0007669"/>
    <property type="project" value="UniProtKB-KW"/>
</dbReference>
<evidence type="ECO:0000313" key="6">
    <source>
        <dbReference type="EMBL" id="GAN37300.1"/>
    </source>
</evidence>
<dbReference type="PANTHER" id="PTHR30201">
    <property type="entry name" value="TRIPHOSPHORIBOSYL-DEPHOSPHO-COA SYNTHASE"/>
    <property type="match status" value="1"/>
</dbReference>
<comment type="similarity">
    <text evidence="5">Belongs to the CitG/MdcB family.</text>
</comment>
<evidence type="ECO:0000313" key="7">
    <source>
        <dbReference type="Proteomes" id="UP000032552"/>
    </source>
</evidence>
<evidence type="ECO:0000256" key="3">
    <source>
        <dbReference type="ARBA" id="ARBA00022741"/>
    </source>
</evidence>
<dbReference type="Gene3D" id="1.10.4200.10">
    <property type="entry name" value="Triphosphoribosyl-dephospho-CoA protein"/>
    <property type="match status" value="2"/>
</dbReference>
<evidence type="ECO:0000256" key="2">
    <source>
        <dbReference type="ARBA" id="ARBA00022679"/>
    </source>
</evidence>
<dbReference type="InterPro" id="IPR002736">
    <property type="entry name" value="CitG"/>
</dbReference>
<dbReference type="InterPro" id="IPR017551">
    <property type="entry name" value="TriPribosyl-deP-CoA_syn_CitG"/>
</dbReference>
<keyword evidence="4 5" id="KW-0067">ATP-binding</keyword>
<dbReference type="GO" id="GO:0051191">
    <property type="term" value="P:prosthetic group biosynthetic process"/>
    <property type="evidence" value="ECO:0007669"/>
    <property type="project" value="TreeGrafter"/>
</dbReference>
<dbReference type="HAMAP" id="MF_00397">
    <property type="entry name" value="CitG"/>
    <property type="match status" value="1"/>
</dbReference>
<evidence type="ECO:0000256" key="1">
    <source>
        <dbReference type="ARBA" id="ARBA00001210"/>
    </source>
</evidence>
<dbReference type="NCBIfam" id="TIGR03125">
    <property type="entry name" value="citrate_citG"/>
    <property type="match status" value="1"/>
</dbReference>
<dbReference type="PANTHER" id="PTHR30201:SF2">
    <property type="entry name" value="2-(5''-TRIPHOSPHORIBOSYL)-3'-DEPHOSPHOCOENZYME-A SYNTHASE"/>
    <property type="match status" value="1"/>
</dbReference>
<dbReference type="AlphaFoldDB" id="A0A0C9NZ51"/>
<evidence type="ECO:0000256" key="5">
    <source>
        <dbReference type="HAMAP-Rule" id="MF_00397"/>
    </source>
</evidence>
<gene>
    <name evidence="5" type="primary">citG</name>
    <name evidence="6" type="ORF">LC0644_1889</name>
</gene>
<dbReference type="EC" id="2.4.2.52" evidence="5"/>
<dbReference type="NCBIfam" id="NF002315">
    <property type="entry name" value="PRK01237.1"/>
    <property type="match status" value="1"/>
</dbReference>
<reference evidence="7" key="1">
    <citation type="submission" date="2014-05" db="EMBL/GenBank/DDBJ databases">
        <title>Whole genome sequencing of Lactobacillus casei NRIC0644.</title>
        <authorList>
            <person name="Atarashi H."/>
            <person name="Yoshida Y."/>
            <person name="Fujimura S."/>
            <person name="Tanaka N."/>
            <person name="Shiwa Y."/>
            <person name="Yoshikawa H."/>
            <person name="Okada S."/>
            <person name="Nakagawa J."/>
        </authorList>
    </citation>
    <scope>NUCLEOTIDE SEQUENCE [LARGE SCALE GENOMIC DNA]</scope>
    <source>
        <strain evidence="7">NRIC0644</strain>
    </source>
</reference>
<dbReference type="EMBL" id="BAYM01000140">
    <property type="protein sequence ID" value="GAN37300.1"/>
    <property type="molecule type" value="Genomic_DNA"/>
</dbReference>
<name>A0A0C9NZ51_LACPA</name>
<evidence type="ECO:0000256" key="4">
    <source>
        <dbReference type="ARBA" id="ARBA00022840"/>
    </source>
</evidence>
<dbReference type="Pfam" id="PF01874">
    <property type="entry name" value="CitG"/>
    <property type="match status" value="1"/>
</dbReference>
<keyword evidence="3 5" id="KW-0547">Nucleotide-binding</keyword>
<proteinExistence type="inferred from homology"/>
<keyword evidence="2 5" id="KW-0808">Transferase</keyword>
<protein>
    <recommendedName>
        <fullName evidence="5">Probable 2-(5''-triphosphoribosyl)-3'-dephosphocoenzyme-A synthase</fullName>
        <shortName evidence="5">2-(5''-triphosphoribosyl)-3'-dephospho-CoA synthase</shortName>
        <ecNumber evidence="5">2.4.2.52</ecNumber>
    </recommendedName>
</protein>
<dbReference type="GO" id="GO:0046917">
    <property type="term" value="F:triphosphoribosyl-dephospho-CoA synthase activity"/>
    <property type="evidence" value="ECO:0007669"/>
    <property type="project" value="UniProtKB-UniRule"/>
</dbReference>
<comment type="catalytic activity">
    <reaction evidence="1 5">
        <text>3'-dephospho-CoA + ATP = 2'-(5''-triphospho-alpha-D-ribosyl)-3'-dephospho-CoA + adenine</text>
        <dbReference type="Rhea" id="RHEA:15117"/>
        <dbReference type="ChEBI" id="CHEBI:16708"/>
        <dbReference type="ChEBI" id="CHEBI:30616"/>
        <dbReference type="ChEBI" id="CHEBI:57328"/>
        <dbReference type="ChEBI" id="CHEBI:61378"/>
        <dbReference type="EC" id="2.4.2.52"/>
    </reaction>
</comment>
<dbReference type="Proteomes" id="UP000032552">
    <property type="component" value="Unassembled WGS sequence"/>
</dbReference>
<sequence>MPQLTPESLANIATRALLYEVSVNPKPGLVDPVSSGPHPDMSVFTFIDSSLSLHPYLLICAKTGKSWTAALPELFQALRSAGVKAEQKMFVTTHGVNTHKGAIFSLGIMVAAVAYQQAHRCDYSVVRPVIQAMLDGLTTHDFVEVRQKPEGEWTVGEHLYVDYGLTGVRGEAEAGYPVVFETGLPALHAASGTLNERLLDTLMAIATGFADTNLIHRAQSPAILPWAQAQAQEVLDAGGCWTSAGQAALTQMNQVFLTKHLSLGGSADMLILTIFMALVEGDI</sequence>
<dbReference type="RefSeq" id="WP_045627321.1">
    <property type="nucleotide sequence ID" value="NZ_BAYM01000140.1"/>
</dbReference>
<comment type="caution">
    <text evidence="6">The sequence shown here is derived from an EMBL/GenBank/DDBJ whole genome shotgun (WGS) entry which is preliminary data.</text>
</comment>
<organism evidence="6 7">
    <name type="scientific">Lacticaseibacillus paracasei NRIC 0644</name>
    <dbReference type="NCBI Taxonomy" id="1435038"/>
    <lineage>
        <taxon>Bacteria</taxon>
        <taxon>Bacillati</taxon>
        <taxon>Bacillota</taxon>
        <taxon>Bacilli</taxon>
        <taxon>Lactobacillales</taxon>
        <taxon>Lactobacillaceae</taxon>
        <taxon>Lacticaseibacillus</taxon>
    </lineage>
</organism>
<accession>A0A0C9NZ51</accession>